<evidence type="ECO:0000313" key="3">
    <source>
        <dbReference type="Proteomes" id="UP000220527"/>
    </source>
</evidence>
<keyword evidence="1" id="KW-0378">Hydrolase</keyword>
<dbReference type="OrthoDB" id="144348at2"/>
<dbReference type="InterPro" id="IPR005754">
    <property type="entry name" value="Sortase"/>
</dbReference>
<name>A0A2A6RMR8_9CHLR</name>
<dbReference type="InterPro" id="IPR042001">
    <property type="entry name" value="Sortase_F"/>
</dbReference>
<keyword evidence="3" id="KW-1185">Reference proteome</keyword>
<evidence type="ECO:0000313" key="2">
    <source>
        <dbReference type="EMBL" id="PDW04215.1"/>
    </source>
</evidence>
<gene>
    <name evidence="2" type="ORF">CJ255_04495</name>
</gene>
<dbReference type="Proteomes" id="UP000220527">
    <property type="component" value="Unassembled WGS sequence"/>
</dbReference>
<dbReference type="AlphaFoldDB" id="A0A2A6RMR8"/>
<reference evidence="3" key="1">
    <citation type="submission" date="2017-08" db="EMBL/GenBank/DDBJ databases">
        <authorList>
            <person name="Grouzdev D.S."/>
            <person name="Gaisin V.A."/>
            <person name="Rysina M.S."/>
            <person name="Gorlenko V.M."/>
        </authorList>
    </citation>
    <scope>NUCLEOTIDE SEQUENCE [LARGE SCALE GENOMIC DNA]</scope>
    <source>
        <strain evidence="3">Kir15-3F</strain>
    </source>
</reference>
<evidence type="ECO:0000256" key="1">
    <source>
        <dbReference type="ARBA" id="ARBA00022801"/>
    </source>
</evidence>
<comment type="caution">
    <text evidence="2">The sequence shown here is derived from an EMBL/GenBank/DDBJ whole genome shotgun (WGS) entry which is preliminary data.</text>
</comment>
<proteinExistence type="predicted"/>
<dbReference type="Gene3D" id="2.40.260.10">
    <property type="entry name" value="Sortase"/>
    <property type="match status" value="1"/>
</dbReference>
<dbReference type="InterPro" id="IPR023365">
    <property type="entry name" value="Sortase_dom-sf"/>
</dbReference>
<dbReference type="EMBL" id="NQWI01000013">
    <property type="protein sequence ID" value="PDW04215.1"/>
    <property type="molecule type" value="Genomic_DNA"/>
</dbReference>
<dbReference type="CDD" id="cd05829">
    <property type="entry name" value="Sortase_F"/>
    <property type="match status" value="1"/>
</dbReference>
<organism evidence="2 3">
    <name type="scientific">Candidatus Viridilinea mediisalina</name>
    <dbReference type="NCBI Taxonomy" id="2024553"/>
    <lineage>
        <taxon>Bacteria</taxon>
        <taxon>Bacillati</taxon>
        <taxon>Chloroflexota</taxon>
        <taxon>Chloroflexia</taxon>
        <taxon>Chloroflexales</taxon>
        <taxon>Chloroflexineae</taxon>
        <taxon>Oscillochloridaceae</taxon>
        <taxon>Candidatus Viridilinea</taxon>
    </lineage>
</organism>
<dbReference type="SUPFAM" id="SSF63817">
    <property type="entry name" value="Sortase"/>
    <property type="match status" value="1"/>
</dbReference>
<sequence length="373" mass="41353">MLAQRIVVTIILFALVVLGLLHPQPAHAQGERCFSETSYCIAGEIRRFWEQSGGLPVFGFPITPLQEEVIEGRRIQVQWFERHRLELHPNLAPPYRVQLGRLGVDRLARDGRSGVHGNASSAEAGCHFFPETGHTVCGEFLANWRSAGVELDGQRGFSAAENLALFGLPISAPQEERLSDGNVYLVQWFERARMELHPDLPAGRRILNGLLGAEMEPQAQARPQRSQLQPVRISIPAIGLDTQIVSVGLDAQAVPIVPHHDVGWYNLSAVPSEGDNVVLWGHVLRWSHAPHIPAPFAQVRNLQLGATIIITTRNGEQHSYRVSAQRWVRPDEVSYILPQGSERLTLVSCIGDQVIQDGSVVDMSHRLITIATR</sequence>
<dbReference type="GO" id="GO:0016787">
    <property type="term" value="F:hydrolase activity"/>
    <property type="evidence" value="ECO:0007669"/>
    <property type="project" value="UniProtKB-KW"/>
</dbReference>
<dbReference type="Pfam" id="PF04203">
    <property type="entry name" value="Sortase"/>
    <property type="match status" value="1"/>
</dbReference>
<accession>A0A2A6RMR8</accession>
<dbReference type="RefSeq" id="WP_097642898.1">
    <property type="nucleotide sequence ID" value="NZ_NQWI01000013.1"/>
</dbReference>
<protein>
    <submittedName>
        <fullName evidence="2">Sortase</fullName>
    </submittedName>
</protein>